<accession>A0A5K1GEZ0</accession>
<gene>
    <name evidence="1" type="ORF">NYM_LOCUS27713</name>
</gene>
<organism evidence="1">
    <name type="scientific">Nymphaea colorata</name>
    <name type="common">pocket water lily</name>
    <dbReference type="NCBI Taxonomy" id="210225"/>
    <lineage>
        <taxon>Eukaryota</taxon>
        <taxon>Viridiplantae</taxon>
        <taxon>Streptophyta</taxon>
        <taxon>Embryophyta</taxon>
        <taxon>Tracheophyta</taxon>
        <taxon>Spermatophyta</taxon>
        <taxon>Magnoliopsida</taxon>
        <taxon>Nymphaeales</taxon>
        <taxon>Nymphaeaceae</taxon>
        <taxon>Nymphaea</taxon>
    </lineage>
</organism>
<sequence>MIHVQLATLSLTNNMGGAIQKVAIPKQNVNLHMTEASTLQHCRGTPVLEQTGTGILEMS</sequence>
<name>A0A5K1GEZ0_9MAGN</name>
<dbReference type="AlphaFoldDB" id="A0A5K1GEZ0"/>
<protein>
    <submittedName>
        <fullName evidence="1">Uncharacterized protein</fullName>
    </submittedName>
</protein>
<evidence type="ECO:0000313" key="1">
    <source>
        <dbReference type="EMBL" id="VVW73825.1"/>
    </source>
</evidence>
<proteinExistence type="predicted"/>
<reference evidence="1" key="1">
    <citation type="submission" date="2019-09" db="EMBL/GenBank/DDBJ databases">
        <authorList>
            <person name="Zhang L."/>
        </authorList>
    </citation>
    <scope>NUCLEOTIDE SEQUENCE</scope>
</reference>
<dbReference type="EMBL" id="LR721787">
    <property type="protein sequence ID" value="VVW73825.1"/>
    <property type="molecule type" value="Genomic_DNA"/>
</dbReference>